<dbReference type="GO" id="GO:0003677">
    <property type="term" value="F:DNA binding"/>
    <property type="evidence" value="ECO:0007669"/>
    <property type="project" value="UniProtKB-KW"/>
</dbReference>
<dbReference type="InterPro" id="IPR039422">
    <property type="entry name" value="MarR/SlyA-like"/>
</dbReference>
<feature type="domain" description="HTH marR-type" evidence="4">
    <location>
        <begin position="42"/>
        <end position="175"/>
    </location>
</feature>
<dbReference type="EMBL" id="BMHA01000012">
    <property type="protein sequence ID" value="GGI08444.1"/>
    <property type="molecule type" value="Genomic_DNA"/>
</dbReference>
<reference evidence="5" key="2">
    <citation type="submission" date="2020-09" db="EMBL/GenBank/DDBJ databases">
        <authorList>
            <person name="Sun Q."/>
            <person name="Zhou Y."/>
        </authorList>
    </citation>
    <scope>NUCLEOTIDE SEQUENCE</scope>
    <source>
        <strain evidence="5">CGMCC 1.14988</strain>
    </source>
</reference>
<protein>
    <submittedName>
        <fullName evidence="5">Putative HTH-type transcriptional regulator YwaE</fullName>
    </submittedName>
</protein>
<accession>A0A8J3ESY9</accession>
<dbReference type="InterPro" id="IPR036390">
    <property type="entry name" value="WH_DNA-bd_sf"/>
</dbReference>
<proteinExistence type="predicted"/>
<reference evidence="5" key="1">
    <citation type="journal article" date="2014" name="Int. J. Syst. Evol. Microbiol.">
        <title>Complete genome sequence of Corynebacterium casei LMG S-19264T (=DSM 44701T), isolated from a smear-ripened cheese.</title>
        <authorList>
            <consortium name="US DOE Joint Genome Institute (JGI-PGF)"/>
            <person name="Walter F."/>
            <person name="Albersmeier A."/>
            <person name="Kalinowski J."/>
            <person name="Ruckert C."/>
        </authorList>
    </citation>
    <scope>NUCLEOTIDE SEQUENCE</scope>
    <source>
        <strain evidence="5">CGMCC 1.14988</strain>
    </source>
</reference>
<dbReference type="PANTHER" id="PTHR33164">
    <property type="entry name" value="TRANSCRIPTIONAL REGULATOR, MARR FAMILY"/>
    <property type="match status" value="1"/>
</dbReference>
<evidence type="ECO:0000256" key="3">
    <source>
        <dbReference type="ARBA" id="ARBA00023163"/>
    </source>
</evidence>
<evidence type="ECO:0000313" key="5">
    <source>
        <dbReference type="EMBL" id="GGI08444.1"/>
    </source>
</evidence>
<dbReference type="Proteomes" id="UP000650511">
    <property type="component" value="Unassembled WGS sequence"/>
</dbReference>
<dbReference type="InterPro" id="IPR036388">
    <property type="entry name" value="WH-like_DNA-bd_sf"/>
</dbReference>
<organism evidence="5 6">
    <name type="scientific">Egicoccus halophilus</name>
    <dbReference type="NCBI Taxonomy" id="1670830"/>
    <lineage>
        <taxon>Bacteria</taxon>
        <taxon>Bacillati</taxon>
        <taxon>Actinomycetota</taxon>
        <taxon>Nitriliruptoria</taxon>
        <taxon>Egicoccales</taxon>
        <taxon>Egicoccaceae</taxon>
        <taxon>Egicoccus</taxon>
    </lineage>
</organism>
<evidence type="ECO:0000256" key="1">
    <source>
        <dbReference type="ARBA" id="ARBA00023015"/>
    </source>
</evidence>
<evidence type="ECO:0000313" key="6">
    <source>
        <dbReference type="Proteomes" id="UP000650511"/>
    </source>
</evidence>
<dbReference type="PROSITE" id="PS01117">
    <property type="entry name" value="HTH_MARR_1"/>
    <property type="match status" value="1"/>
</dbReference>
<dbReference type="RefSeq" id="WP_130650327.1">
    <property type="nucleotide sequence ID" value="NZ_BMHA01000012.1"/>
</dbReference>
<comment type="caution">
    <text evidence="5">The sequence shown here is derived from an EMBL/GenBank/DDBJ whole genome shotgun (WGS) entry which is preliminary data.</text>
</comment>
<sequence>MTGAAAERAEGDTGPRLDDLIEAERDIVARFDDVGLEVDFGALSVVSNIYRAASAIRRHMEQSVLGPEQLSWTAFVTLWVLWIWGEMEARHLAAEAGVTKGTLTGVLDTLERRGLVARRRHDDDRRLLSAGLTASGEELIRRLYPRFNAQEARIAALLSQDGRDAFASGLRELVRGLPLEDPS</sequence>
<keyword evidence="2" id="KW-0238">DNA-binding</keyword>
<dbReference type="Pfam" id="PF01047">
    <property type="entry name" value="MarR"/>
    <property type="match status" value="1"/>
</dbReference>
<keyword evidence="3" id="KW-0804">Transcription</keyword>
<dbReference type="SMART" id="SM00347">
    <property type="entry name" value="HTH_MARR"/>
    <property type="match status" value="1"/>
</dbReference>
<dbReference type="Gene3D" id="1.10.10.10">
    <property type="entry name" value="Winged helix-like DNA-binding domain superfamily/Winged helix DNA-binding domain"/>
    <property type="match status" value="1"/>
</dbReference>
<dbReference type="SUPFAM" id="SSF46785">
    <property type="entry name" value="Winged helix' DNA-binding domain"/>
    <property type="match status" value="1"/>
</dbReference>
<dbReference type="AlphaFoldDB" id="A0A8J3ESY9"/>
<gene>
    <name evidence="5" type="primary">ywaE</name>
    <name evidence="5" type="ORF">GCM10011354_29110</name>
</gene>
<dbReference type="GO" id="GO:0003700">
    <property type="term" value="F:DNA-binding transcription factor activity"/>
    <property type="evidence" value="ECO:0007669"/>
    <property type="project" value="InterPro"/>
</dbReference>
<evidence type="ECO:0000259" key="4">
    <source>
        <dbReference type="PROSITE" id="PS50995"/>
    </source>
</evidence>
<name>A0A8J3ESY9_9ACTN</name>
<evidence type="ECO:0000256" key="2">
    <source>
        <dbReference type="ARBA" id="ARBA00023125"/>
    </source>
</evidence>
<keyword evidence="1" id="KW-0805">Transcription regulation</keyword>
<dbReference type="InterPro" id="IPR023187">
    <property type="entry name" value="Tscrpt_reg_MarR-type_CS"/>
</dbReference>
<keyword evidence="6" id="KW-1185">Reference proteome</keyword>
<dbReference type="OrthoDB" id="3237509at2"/>
<dbReference type="PANTHER" id="PTHR33164:SF89">
    <property type="entry name" value="MARR FAMILY REGULATORY PROTEIN"/>
    <property type="match status" value="1"/>
</dbReference>
<dbReference type="PRINTS" id="PR00598">
    <property type="entry name" value="HTHMARR"/>
</dbReference>
<dbReference type="GO" id="GO:0006950">
    <property type="term" value="P:response to stress"/>
    <property type="evidence" value="ECO:0007669"/>
    <property type="project" value="TreeGrafter"/>
</dbReference>
<dbReference type="PROSITE" id="PS50995">
    <property type="entry name" value="HTH_MARR_2"/>
    <property type="match status" value="1"/>
</dbReference>
<dbReference type="InterPro" id="IPR000835">
    <property type="entry name" value="HTH_MarR-typ"/>
</dbReference>